<dbReference type="GO" id="GO:0016874">
    <property type="term" value="F:ligase activity"/>
    <property type="evidence" value="ECO:0007669"/>
    <property type="project" value="UniProtKB-KW"/>
</dbReference>
<protein>
    <submittedName>
        <fullName evidence="3">Acetophenone carboxylase alpha subunit</fullName>
        <ecNumber evidence="3">6.4.1.8</ecNumber>
    </submittedName>
</protein>
<gene>
    <name evidence="3" type="primary">apc1</name>
    <name evidence="3" type="ORF">NNJEOMEG_00915</name>
</gene>
<sequence>MLMGIDVGGTHTDAVLVCRKGLLAWAKAKTHHGDLMRSIREVLTAIAAKAGAKAISRLNLSTTLSTNAIVEGLTEPVGVFVSAGPGIDARAYAVGEHYAVIPGCTDHRGRVTRPLDEARAREHAARCKAAHVSVYACVSKFSPRNPEFEESLRAVVHPQADFVSCGHEFSGQLGFPRRIHTAACNASVWRVFNRFADAVQRAALDFGLMGQVNILKADGGTMPLSVSRSFPVESILSGPAASVMGIIAVCDIAEDSVILDIGGTTTDIALFAEGAPLIEPDGAVISGRPTLVRALKTRSIGVGGDSALSVLEGQVRVGPRRLGPSMAEGGERPTLTDALNVLGRAELGDVSASRRGVNELARANGMDGETLAQDAALAAVTSIRAAVIELTRAVNDRPVYTIYELLEGKRVAPSRVYVMGGPAKALEGLLSEVFPEEVVVPEGYAVANAIGAALSRPTLSAELFADTQRGRMLIPGLDVEQDVPRTYSLDEAQADAAQRLGDYLNQLGVADPEALVETLEAQSFNMVEDGELVGRSIRVKCQVKPGVLPGYREAVRQPC</sequence>
<dbReference type="PANTHER" id="PTHR11365">
    <property type="entry name" value="5-OXOPROLINASE RELATED"/>
    <property type="match status" value="1"/>
</dbReference>
<dbReference type="InterPro" id="IPR008040">
    <property type="entry name" value="Hydant_A_N"/>
</dbReference>
<accession>A0A6V8LTE7</accession>
<reference evidence="3 4" key="2">
    <citation type="submission" date="2020-05" db="EMBL/GenBank/DDBJ databases">
        <title>Draft genome sequence of Desulfovibrio sp. strainFSS-1.</title>
        <authorList>
            <person name="Shimoshige H."/>
            <person name="Kobayashi H."/>
            <person name="Maekawa T."/>
        </authorList>
    </citation>
    <scope>NUCLEOTIDE SEQUENCE [LARGE SCALE GENOMIC DNA]</scope>
    <source>
        <strain evidence="3 4">SIID29052-01</strain>
    </source>
</reference>
<evidence type="ECO:0000313" key="3">
    <source>
        <dbReference type="EMBL" id="GFK93086.1"/>
    </source>
</evidence>
<dbReference type="GO" id="GO:0017168">
    <property type="term" value="F:5-oxoprolinase (ATP-hydrolyzing) activity"/>
    <property type="evidence" value="ECO:0007669"/>
    <property type="project" value="TreeGrafter"/>
</dbReference>
<dbReference type="RefSeq" id="WP_173081776.1">
    <property type="nucleotide sequence ID" value="NZ_BLTE01000003.1"/>
</dbReference>
<dbReference type="Pfam" id="PF01968">
    <property type="entry name" value="Hydantoinase_A"/>
    <property type="match status" value="1"/>
</dbReference>
<dbReference type="InterPro" id="IPR002821">
    <property type="entry name" value="Hydantoinase_A"/>
</dbReference>
<dbReference type="PANTHER" id="PTHR11365:SF2">
    <property type="entry name" value="5-OXOPROLINASE"/>
    <property type="match status" value="1"/>
</dbReference>
<organism evidence="3 4">
    <name type="scientific">Fundidesulfovibrio magnetotacticus</name>
    <dbReference type="NCBI Taxonomy" id="2730080"/>
    <lineage>
        <taxon>Bacteria</taxon>
        <taxon>Pseudomonadati</taxon>
        <taxon>Thermodesulfobacteriota</taxon>
        <taxon>Desulfovibrionia</taxon>
        <taxon>Desulfovibrionales</taxon>
        <taxon>Desulfovibrionaceae</taxon>
        <taxon>Fundidesulfovibrio</taxon>
    </lineage>
</organism>
<dbReference type="EC" id="6.4.1.8" evidence="3"/>
<name>A0A6V8LTE7_9BACT</name>
<dbReference type="InterPro" id="IPR043129">
    <property type="entry name" value="ATPase_NBD"/>
</dbReference>
<evidence type="ECO:0000313" key="4">
    <source>
        <dbReference type="Proteomes" id="UP000494245"/>
    </source>
</evidence>
<comment type="caution">
    <text evidence="3">The sequence shown here is derived from an EMBL/GenBank/DDBJ whole genome shotgun (WGS) entry which is preliminary data.</text>
</comment>
<dbReference type="GO" id="GO:0005829">
    <property type="term" value="C:cytosol"/>
    <property type="evidence" value="ECO:0007669"/>
    <property type="project" value="TreeGrafter"/>
</dbReference>
<dbReference type="InterPro" id="IPR045079">
    <property type="entry name" value="Oxoprolinase-like"/>
</dbReference>
<reference evidence="3 4" key="1">
    <citation type="submission" date="2020-04" db="EMBL/GenBank/DDBJ databases">
        <authorList>
            <consortium name="Desulfovibrio sp. FSS-1 genome sequencing consortium"/>
            <person name="Shimoshige H."/>
            <person name="Kobayashi H."/>
            <person name="Maekawa T."/>
        </authorList>
    </citation>
    <scope>NUCLEOTIDE SEQUENCE [LARGE SCALE GENOMIC DNA]</scope>
    <source>
        <strain evidence="3 4">SIID29052-01</strain>
    </source>
</reference>
<feature type="domain" description="Hydantoinase A/oxoprolinase" evidence="1">
    <location>
        <begin position="178"/>
        <end position="457"/>
    </location>
</feature>
<feature type="domain" description="Hydantoinase/oxoprolinase N-terminal" evidence="2">
    <location>
        <begin position="3"/>
        <end position="155"/>
    </location>
</feature>
<keyword evidence="3" id="KW-0436">Ligase</keyword>
<dbReference type="Proteomes" id="UP000494245">
    <property type="component" value="Unassembled WGS sequence"/>
</dbReference>
<dbReference type="Pfam" id="PF05378">
    <property type="entry name" value="Hydant_A_N"/>
    <property type="match status" value="1"/>
</dbReference>
<dbReference type="AlphaFoldDB" id="A0A6V8LTE7"/>
<dbReference type="EMBL" id="BLTE01000003">
    <property type="protein sequence ID" value="GFK93086.1"/>
    <property type="molecule type" value="Genomic_DNA"/>
</dbReference>
<evidence type="ECO:0000259" key="2">
    <source>
        <dbReference type="Pfam" id="PF05378"/>
    </source>
</evidence>
<dbReference type="GO" id="GO:0006749">
    <property type="term" value="P:glutathione metabolic process"/>
    <property type="evidence" value="ECO:0007669"/>
    <property type="project" value="TreeGrafter"/>
</dbReference>
<dbReference type="SUPFAM" id="SSF53067">
    <property type="entry name" value="Actin-like ATPase domain"/>
    <property type="match status" value="1"/>
</dbReference>
<evidence type="ECO:0000259" key="1">
    <source>
        <dbReference type="Pfam" id="PF01968"/>
    </source>
</evidence>
<keyword evidence="4" id="KW-1185">Reference proteome</keyword>
<proteinExistence type="predicted"/>